<evidence type="ECO:0000256" key="1">
    <source>
        <dbReference type="ARBA" id="ARBA00004141"/>
    </source>
</evidence>
<name>A0A1H6XM70_9FIRM</name>
<evidence type="ECO:0000256" key="5">
    <source>
        <dbReference type="SAM" id="Phobius"/>
    </source>
</evidence>
<sequence>MEMIINSLPKMKFVSEFVFYLVPLIFMLCDIVSGLAKAYVQKNIISHKMRSGIIKKCGEMMIILLTALVVYSVQWPHQIIAIVSVYMILMEIISIMENLDGLGVPIPKWIEKTINNVATDIDNGSAHSLSEDDMKRLIEAARIIEESNKKEE</sequence>
<evidence type="ECO:0000256" key="4">
    <source>
        <dbReference type="ARBA" id="ARBA00023136"/>
    </source>
</evidence>
<dbReference type="OrthoDB" id="88184at2"/>
<dbReference type="NCBIfam" id="TIGR01593">
    <property type="entry name" value="holin_tox_secr"/>
    <property type="match status" value="1"/>
</dbReference>
<protein>
    <submittedName>
        <fullName evidence="6">Toxin secretion/phage lysis holin</fullName>
    </submittedName>
</protein>
<dbReference type="Pfam" id="PF05105">
    <property type="entry name" value="Phage_holin_4_1"/>
    <property type="match status" value="1"/>
</dbReference>
<keyword evidence="3 5" id="KW-1133">Transmembrane helix</keyword>
<feature type="transmembrane region" description="Helical" evidence="5">
    <location>
        <begin position="57"/>
        <end position="73"/>
    </location>
</feature>
<evidence type="ECO:0000256" key="3">
    <source>
        <dbReference type="ARBA" id="ARBA00022989"/>
    </source>
</evidence>
<comment type="subcellular location">
    <subcellularLocation>
        <location evidence="1">Membrane</location>
        <topology evidence="1">Multi-pass membrane protein</topology>
    </subcellularLocation>
</comment>
<proteinExistence type="predicted"/>
<keyword evidence="7" id="KW-1185">Reference proteome</keyword>
<gene>
    <name evidence="6" type="ORF">SAMN04487834_10864</name>
</gene>
<keyword evidence="2 5" id="KW-0812">Transmembrane</keyword>
<dbReference type="Proteomes" id="UP000183028">
    <property type="component" value="Unassembled WGS sequence"/>
</dbReference>
<dbReference type="AlphaFoldDB" id="A0A1H6XM70"/>
<evidence type="ECO:0000256" key="2">
    <source>
        <dbReference type="ARBA" id="ARBA00022692"/>
    </source>
</evidence>
<keyword evidence="4 5" id="KW-0472">Membrane</keyword>
<accession>A0A1H6XM70</accession>
<dbReference type="GO" id="GO:0016020">
    <property type="term" value="C:membrane"/>
    <property type="evidence" value="ECO:0007669"/>
    <property type="project" value="UniProtKB-SubCell"/>
</dbReference>
<reference evidence="7" key="1">
    <citation type="submission" date="2016-10" db="EMBL/GenBank/DDBJ databases">
        <authorList>
            <person name="Varghese N."/>
        </authorList>
    </citation>
    <scope>NUCLEOTIDE SEQUENCE [LARGE SCALE GENOMIC DNA]</scope>
    <source>
        <strain evidence="7">DSM 20406</strain>
    </source>
</reference>
<evidence type="ECO:0000313" key="7">
    <source>
        <dbReference type="Proteomes" id="UP000183028"/>
    </source>
</evidence>
<dbReference type="RefSeq" id="WP_074732810.1">
    <property type="nucleotide sequence ID" value="NZ_FNYK01000086.1"/>
</dbReference>
<feature type="transmembrane region" description="Helical" evidence="5">
    <location>
        <begin position="17"/>
        <end position="36"/>
    </location>
</feature>
<organism evidence="6 7">
    <name type="scientific">Sharpea azabuensis</name>
    <dbReference type="NCBI Taxonomy" id="322505"/>
    <lineage>
        <taxon>Bacteria</taxon>
        <taxon>Bacillati</taxon>
        <taxon>Bacillota</taxon>
        <taxon>Erysipelotrichia</taxon>
        <taxon>Erysipelotrichales</taxon>
        <taxon>Coprobacillaceae</taxon>
        <taxon>Sharpea</taxon>
    </lineage>
</organism>
<evidence type="ECO:0000313" key="6">
    <source>
        <dbReference type="EMBL" id="SEJ25992.1"/>
    </source>
</evidence>
<dbReference type="InterPro" id="IPR006480">
    <property type="entry name" value="Phage_holin_4_1"/>
</dbReference>
<dbReference type="EMBL" id="FNYK01000086">
    <property type="protein sequence ID" value="SEJ25992.1"/>
    <property type="molecule type" value="Genomic_DNA"/>
</dbReference>